<dbReference type="PANTHER" id="PTHR39188:SF3">
    <property type="entry name" value="STAGE IV SPORULATION PROTEIN FB"/>
    <property type="match status" value="1"/>
</dbReference>
<comment type="cofactor">
    <cofactor evidence="1">
        <name>Zn(2+)</name>
        <dbReference type="ChEBI" id="CHEBI:29105"/>
    </cofactor>
</comment>
<keyword evidence="8" id="KW-0862">Zinc</keyword>
<evidence type="ECO:0000259" key="13">
    <source>
        <dbReference type="Pfam" id="PF02163"/>
    </source>
</evidence>
<reference evidence="15" key="1">
    <citation type="journal article" date="2019" name="Int. J. Syst. Evol. Microbiol.">
        <title>The Global Catalogue of Microorganisms (GCM) 10K type strain sequencing project: providing services to taxonomists for standard genome sequencing and annotation.</title>
        <authorList>
            <consortium name="The Broad Institute Genomics Platform"/>
            <consortium name="The Broad Institute Genome Sequencing Center for Infectious Disease"/>
            <person name="Wu L."/>
            <person name="Ma J."/>
        </authorList>
    </citation>
    <scope>NUCLEOTIDE SEQUENCE [LARGE SCALE GENOMIC DNA]</scope>
    <source>
        <strain evidence="15">CCUG 50353</strain>
    </source>
</reference>
<name>A0ABV8V047_9BACL</name>
<accession>A0ABV8V047</accession>
<evidence type="ECO:0000256" key="11">
    <source>
        <dbReference type="ARBA" id="ARBA00023136"/>
    </source>
</evidence>
<dbReference type="GO" id="GO:0006508">
    <property type="term" value="P:proteolysis"/>
    <property type="evidence" value="ECO:0007669"/>
    <property type="project" value="UniProtKB-KW"/>
</dbReference>
<keyword evidence="6" id="KW-0479">Metal-binding</keyword>
<feature type="transmembrane region" description="Helical" evidence="12">
    <location>
        <begin position="142"/>
        <end position="175"/>
    </location>
</feature>
<evidence type="ECO:0000256" key="2">
    <source>
        <dbReference type="ARBA" id="ARBA00004141"/>
    </source>
</evidence>
<feature type="transmembrane region" description="Helical" evidence="12">
    <location>
        <begin position="9"/>
        <end position="34"/>
    </location>
</feature>
<comment type="similarity">
    <text evidence="3">Belongs to the peptidase M50B family.</text>
</comment>
<protein>
    <submittedName>
        <fullName evidence="14">Site-2 protease family protein</fullName>
    </submittedName>
</protein>
<proteinExistence type="inferred from homology"/>
<dbReference type="InterPro" id="IPR008915">
    <property type="entry name" value="Peptidase_M50"/>
</dbReference>
<evidence type="ECO:0000256" key="9">
    <source>
        <dbReference type="ARBA" id="ARBA00022989"/>
    </source>
</evidence>
<keyword evidence="15" id="KW-1185">Reference proteome</keyword>
<evidence type="ECO:0000313" key="15">
    <source>
        <dbReference type="Proteomes" id="UP001595733"/>
    </source>
</evidence>
<feature type="transmembrane region" description="Helical" evidence="12">
    <location>
        <begin position="103"/>
        <end position="122"/>
    </location>
</feature>
<evidence type="ECO:0000256" key="6">
    <source>
        <dbReference type="ARBA" id="ARBA00022723"/>
    </source>
</evidence>
<keyword evidence="5 12" id="KW-0812">Transmembrane</keyword>
<comment type="caution">
    <text evidence="14">The sequence shown here is derived from an EMBL/GenBank/DDBJ whole genome shotgun (WGS) entry which is preliminary data.</text>
</comment>
<evidence type="ECO:0000256" key="5">
    <source>
        <dbReference type="ARBA" id="ARBA00022692"/>
    </source>
</evidence>
<keyword evidence="10" id="KW-0482">Metalloprotease</keyword>
<evidence type="ECO:0000256" key="1">
    <source>
        <dbReference type="ARBA" id="ARBA00001947"/>
    </source>
</evidence>
<feature type="transmembrane region" description="Helical" evidence="12">
    <location>
        <begin position="76"/>
        <end position="96"/>
    </location>
</feature>
<evidence type="ECO:0000256" key="7">
    <source>
        <dbReference type="ARBA" id="ARBA00022801"/>
    </source>
</evidence>
<sequence>MKFRLHPLLIFWFIFLFATGQLGFFSAVFISLLFHELGHLAALKFFGVQDVRCILYPFGARIEWDNKASWSRLKKFIVYFAGPLATLALIGILLFIPVPVPQLFFTIQYMILLLNLLPFYPLDGGGMVTALLGGPFQKLYRIYVALMIPVFGCFALISALSGWWMVAMVSLILFIENYRYVKS</sequence>
<evidence type="ECO:0000256" key="8">
    <source>
        <dbReference type="ARBA" id="ARBA00022833"/>
    </source>
</evidence>
<keyword evidence="7" id="KW-0378">Hydrolase</keyword>
<comment type="subcellular location">
    <subcellularLocation>
        <location evidence="2">Membrane</location>
        <topology evidence="2">Multi-pass membrane protein</topology>
    </subcellularLocation>
</comment>
<dbReference type="RefSeq" id="WP_378142582.1">
    <property type="nucleotide sequence ID" value="NZ_JBHSEF010000026.1"/>
</dbReference>
<keyword evidence="9 12" id="KW-1133">Transmembrane helix</keyword>
<dbReference type="EMBL" id="JBHSEF010000026">
    <property type="protein sequence ID" value="MFC4356023.1"/>
    <property type="molecule type" value="Genomic_DNA"/>
</dbReference>
<feature type="domain" description="Peptidase M50" evidence="13">
    <location>
        <begin position="24"/>
        <end position="96"/>
    </location>
</feature>
<dbReference type="Pfam" id="PF02163">
    <property type="entry name" value="Peptidase_M50"/>
    <property type="match status" value="1"/>
</dbReference>
<dbReference type="Proteomes" id="UP001595733">
    <property type="component" value="Unassembled WGS sequence"/>
</dbReference>
<gene>
    <name evidence="14" type="ORF">ACFO0S_13255</name>
</gene>
<evidence type="ECO:0000256" key="4">
    <source>
        <dbReference type="ARBA" id="ARBA00022670"/>
    </source>
</evidence>
<dbReference type="GO" id="GO:0008233">
    <property type="term" value="F:peptidase activity"/>
    <property type="evidence" value="ECO:0007669"/>
    <property type="project" value="UniProtKB-KW"/>
</dbReference>
<organism evidence="14 15">
    <name type="scientific">Chryseomicrobium palamuruense</name>
    <dbReference type="NCBI Taxonomy" id="682973"/>
    <lineage>
        <taxon>Bacteria</taxon>
        <taxon>Bacillati</taxon>
        <taxon>Bacillota</taxon>
        <taxon>Bacilli</taxon>
        <taxon>Bacillales</taxon>
        <taxon>Caryophanaceae</taxon>
        <taxon>Chryseomicrobium</taxon>
    </lineage>
</organism>
<evidence type="ECO:0000256" key="3">
    <source>
        <dbReference type="ARBA" id="ARBA00007931"/>
    </source>
</evidence>
<keyword evidence="4 14" id="KW-0645">Protease</keyword>
<evidence type="ECO:0000313" key="14">
    <source>
        <dbReference type="EMBL" id="MFC4356023.1"/>
    </source>
</evidence>
<keyword evidence="11 12" id="KW-0472">Membrane</keyword>
<evidence type="ECO:0000256" key="10">
    <source>
        <dbReference type="ARBA" id="ARBA00023049"/>
    </source>
</evidence>
<dbReference type="PANTHER" id="PTHR39188">
    <property type="entry name" value="MEMBRANE-ASSOCIATED ZINC METALLOPROTEASE M50B"/>
    <property type="match status" value="1"/>
</dbReference>
<evidence type="ECO:0000256" key="12">
    <source>
        <dbReference type="SAM" id="Phobius"/>
    </source>
</evidence>